<name>A0ABX4RDJ4_9PROT</name>
<organism evidence="1 2">
    <name type="scientific">Thalassospira povalilytica</name>
    <dbReference type="NCBI Taxonomy" id="732237"/>
    <lineage>
        <taxon>Bacteria</taxon>
        <taxon>Pseudomonadati</taxon>
        <taxon>Pseudomonadota</taxon>
        <taxon>Alphaproteobacteria</taxon>
        <taxon>Rhodospirillales</taxon>
        <taxon>Thalassospiraceae</taxon>
        <taxon>Thalassospira</taxon>
    </lineage>
</organism>
<comment type="caution">
    <text evidence="1">The sequence shown here is derived from an EMBL/GenBank/DDBJ whole genome shotgun (WGS) entry which is preliminary data.</text>
</comment>
<dbReference type="SUPFAM" id="SSF53756">
    <property type="entry name" value="UDP-Glycosyltransferase/glycogen phosphorylase"/>
    <property type="match status" value="1"/>
</dbReference>
<accession>A0ABX4RDJ4</accession>
<gene>
    <name evidence="1" type="ORF">CU041_01730</name>
</gene>
<keyword evidence="2" id="KW-1185">Reference proteome</keyword>
<sequence length="545" mass="62441">MKLKKFFFSAARPAAWYRQIKRTCHYVTKSWYWSKLDKSYSEYLSLESDSEGTAVLVEGLWDNPNQFYRLRAFLEGLDPSKRQVLAAVVRNKRDRSVSTLKSLGFKKFYYIDDCPEIDSDRFAGQSLRDRHRKLVNLRSLTLTTGLPVFVVYDTVLKNKRTPTVNVEGDDYLAALADAARLDRFYSAILKELNLSAVVFSHPWKTEFAVMAWKSIQHNVAFFHLNGMYESMRIRAIKSVDDFLLPIEVCKYKDFRNLPNMVKEKLYQRGRDYLQTRGNTGNTDINETMAFSGIPTAEDLASNLKIPPSKHVCLICGHAWFDFPHAFGMANFRDFVDWFEVTLEVIAKKTDIVWLLKPHPTEEWYGGARMRDFASNLPSHVILLEEEVSTEAAQEFADSIVTVHGTIGMEAAARGKPVLCADKNPYLDWEFATTAQSRQQYIELLKGVNQLKQPSSQKMDEAATCLYLNVAPTDEEHGLIKLVADHEQPSLIFGNLLELCKKPNSIVEQGQKVRDWLNSDTHSFSVYHKIRAVKQLDIGNDNDKEV</sequence>
<dbReference type="Gene3D" id="3.40.50.12580">
    <property type="match status" value="1"/>
</dbReference>
<evidence type="ECO:0000313" key="2">
    <source>
        <dbReference type="Proteomes" id="UP000233365"/>
    </source>
</evidence>
<dbReference type="Proteomes" id="UP000233365">
    <property type="component" value="Unassembled WGS sequence"/>
</dbReference>
<dbReference type="InterPro" id="IPR043148">
    <property type="entry name" value="TagF_C"/>
</dbReference>
<reference evidence="1 2" key="1">
    <citation type="submission" date="2017-11" db="EMBL/GenBank/DDBJ databases">
        <title>Biodiversity and function of Thalassospira species in the particle-attached aromatic-hydrocarbon-degrading consortia from the surface seawater of the China South Sea.</title>
        <authorList>
            <person name="Dong C."/>
            <person name="Liu R."/>
            <person name="Shao Z."/>
        </authorList>
    </citation>
    <scope>NUCLEOTIDE SEQUENCE [LARGE SCALE GENOMIC DNA]</scope>
    <source>
        <strain evidence="1 2">139Z-12</strain>
    </source>
</reference>
<protein>
    <recommendedName>
        <fullName evidence="3">Capsular biosynthesis protein</fullName>
    </recommendedName>
</protein>
<evidence type="ECO:0008006" key="3">
    <source>
        <dbReference type="Google" id="ProtNLM"/>
    </source>
</evidence>
<evidence type="ECO:0000313" key="1">
    <source>
        <dbReference type="EMBL" id="PKR52352.1"/>
    </source>
</evidence>
<dbReference type="EMBL" id="PGTS01000001">
    <property type="protein sequence ID" value="PKR52352.1"/>
    <property type="molecule type" value="Genomic_DNA"/>
</dbReference>
<proteinExistence type="predicted"/>